<feature type="coiled-coil region" evidence="12">
    <location>
        <begin position="980"/>
        <end position="1007"/>
    </location>
</feature>
<dbReference type="InterPro" id="IPR036890">
    <property type="entry name" value="HATPase_C_sf"/>
</dbReference>
<keyword evidence="3 11" id="KW-0597">Phosphoprotein</keyword>
<dbReference type="SMART" id="SM00388">
    <property type="entry name" value="HisKA"/>
    <property type="match status" value="1"/>
</dbReference>
<comment type="subunit">
    <text evidence="9">At low DSF concentrations, interacts with RpfF.</text>
</comment>
<keyword evidence="4" id="KW-0808">Transferase</keyword>
<dbReference type="GO" id="GO:0000155">
    <property type="term" value="F:phosphorelay sensor kinase activity"/>
    <property type="evidence" value="ECO:0007669"/>
    <property type="project" value="InterPro"/>
</dbReference>
<dbReference type="InterPro" id="IPR001789">
    <property type="entry name" value="Sig_transdc_resp-reg_receiver"/>
</dbReference>
<dbReference type="InterPro" id="IPR003661">
    <property type="entry name" value="HisK_dim/P_dom"/>
</dbReference>
<dbReference type="InterPro" id="IPR029016">
    <property type="entry name" value="GAF-like_dom_sf"/>
</dbReference>
<dbReference type="EMBL" id="VIKS01000004">
    <property type="protein sequence ID" value="TQV88475.1"/>
    <property type="molecule type" value="Genomic_DNA"/>
</dbReference>
<dbReference type="Pfam" id="PF07495">
    <property type="entry name" value="Y_Y_Y"/>
    <property type="match status" value="1"/>
</dbReference>
<dbReference type="PRINTS" id="PR00344">
    <property type="entry name" value="BCTRLSENSOR"/>
</dbReference>
<dbReference type="GO" id="GO:0005524">
    <property type="term" value="F:ATP binding"/>
    <property type="evidence" value="ECO:0007669"/>
    <property type="project" value="UniProtKB-KW"/>
</dbReference>
<dbReference type="EC" id="2.7.13.3" evidence="2"/>
<keyword evidence="13" id="KW-0732">Signal</keyword>
<dbReference type="GO" id="GO:0071474">
    <property type="term" value="P:cellular hyperosmotic response"/>
    <property type="evidence" value="ECO:0007669"/>
    <property type="project" value="TreeGrafter"/>
</dbReference>
<dbReference type="InterPro" id="IPR003018">
    <property type="entry name" value="GAF"/>
</dbReference>
<dbReference type="CDD" id="cd17546">
    <property type="entry name" value="REC_hyHK_CKI1_RcsC-like"/>
    <property type="match status" value="1"/>
</dbReference>
<dbReference type="SUPFAM" id="SSF55781">
    <property type="entry name" value="GAF domain-like"/>
    <property type="match status" value="1"/>
</dbReference>
<dbReference type="FunFam" id="3.30.565.10:FF:000010">
    <property type="entry name" value="Sensor histidine kinase RcsC"/>
    <property type="match status" value="1"/>
</dbReference>
<dbReference type="PROSITE" id="PS51257">
    <property type="entry name" value="PROKAR_LIPOPROTEIN"/>
    <property type="match status" value="1"/>
</dbReference>
<dbReference type="PANTHER" id="PTHR45339:SF1">
    <property type="entry name" value="HYBRID SIGNAL TRANSDUCTION HISTIDINE KINASE J"/>
    <property type="match status" value="1"/>
</dbReference>
<accession>A0A545UGB4</accession>
<evidence type="ECO:0000259" key="15">
    <source>
        <dbReference type="PROSITE" id="PS50110"/>
    </source>
</evidence>
<dbReference type="Pfam" id="PF00072">
    <property type="entry name" value="Response_reg"/>
    <property type="match status" value="1"/>
</dbReference>
<dbReference type="InterPro" id="IPR011110">
    <property type="entry name" value="Reg_prop"/>
</dbReference>
<feature type="domain" description="Response regulatory" evidence="15">
    <location>
        <begin position="1422"/>
        <end position="1543"/>
    </location>
</feature>
<dbReference type="InterPro" id="IPR013783">
    <property type="entry name" value="Ig-like_fold"/>
</dbReference>
<evidence type="ECO:0000256" key="11">
    <source>
        <dbReference type="PROSITE-ProRule" id="PRU00169"/>
    </source>
</evidence>
<organism evidence="16 17">
    <name type="scientific">Aliikangiella coralliicola</name>
    <dbReference type="NCBI Taxonomy" id="2592383"/>
    <lineage>
        <taxon>Bacteria</taxon>
        <taxon>Pseudomonadati</taxon>
        <taxon>Pseudomonadota</taxon>
        <taxon>Gammaproteobacteria</taxon>
        <taxon>Oceanospirillales</taxon>
        <taxon>Pleioneaceae</taxon>
        <taxon>Aliikangiella</taxon>
    </lineage>
</organism>
<reference evidence="16 17" key="1">
    <citation type="submission" date="2019-07" db="EMBL/GenBank/DDBJ databases">
        <title>Draft genome for Aliikangiella sp. M105.</title>
        <authorList>
            <person name="Wang G."/>
        </authorList>
    </citation>
    <scope>NUCLEOTIDE SEQUENCE [LARGE SCALE GENOMIC DNA]</scope>
    <source>
        <strain evidence="16 17">M105</strain>
    </source>
</reference>
<dbReference type="InterPro" id="IPR036097">
    <property type="entry name" value="HisK_dim/P_sf"/>
</dbReference>
<evidence type="ECO:0000256" key="6">
    <source>
        <dbReference type="ARBA" id="ARBA00022777"/>
    </source>
</evidence>
<feature type="modified residue" description="4-aspartylphosphate" evidence="11">
    <location>
        <position position="1473"/>
    </location>
</feature>
<keyword evidence="17" id="KW-1185">Reference proteome</keyword>
<evidence type="ECO:0000259" key="14">
    <source>
        <dbReference type="PROSITE" id="PS50109"/>
    </source>
</evidence>
<dbReference type="FunFam" id="1.10.287.130:FF:000002">
    <property type="entry name" value="Two-component osmosensing histidine kinase"/>
    <property type="match status" value="1"/>
</dbReference>
<sequence length="1545" mass="174844">MKCSFIVVWVFMIACLSANALSAHGQSLNTRSLNTSEPDKKFHQYIQNQWSVEDGLLQVVAKSITQDADGYIWIGSQFGLTRFDGVRFKTFTQKEFTQLGANVQKLFTDEQGNMWIGTTNDLLVYSNRSFKVISDWDSSLDGLLTDPKIQNIIQLESGKIIITTLNGTFEVVDSTIKKNASLPKDAGFGLYTDNDELWIGGIGKVTRIINSKPVTFRLPENQKHVRVEHIYRHHDRLWFGTTEGLYYFQDQSIEKFEQHPVLLSTPVTSMLEDADNILWIGANVGLFRMKEGQIVEFVSNDHPKAFQVILSMYSDHENNIWLGSYVHGVAKLTKAITNNYGVESGLTEPIVWSVQRDSDKIYVGTNNGLDTFKNGQFELTVAGEELPHPVVYSQLLTPEGLLLGTRAGVAIFKDDKIFSPPEFEPLAYSHIRGILRIAPNEYYFATDSGLFYTKNQQTILYSQDNSGADVSLRFVMKSSKNKILIGGATGVYELKNNRLVKLFPLKEVDELFDITTIYENLDGSFLIGTTASGLVHHINDEWVHFGPESAGLPTPGAFFIVRDKNEFVWVSSFDGLYRFPYEQLRAFKEGSISRLQVDHVLEDTGRVLGAEKSDCCTGAGTSKGFFYNDVITLPSRTGVINIDTLDLSKDIGAPGSLVESININQKWDEVRPDKNFLINNDYRDLEIRFTTLSFVNSHNIQLSYKLIGYDNDWKLLEDPTRRQVSYTNLPHGRYQFVVKGKNDSGVWGKESAPLSFSIEPYYYETWWFYLLVLSIVFALALALHRFRIVSLKKQQISLEAEVGSKTSIILAVAEAGQKITSGFDFEHTMETVYNNIKSFMSADHFGIGICSEDNQEIVYDFCVSFDKRYKPYKRDMTNKKLLPVWCIDKRKPVLINDIETEGKKYIKGYVHNDLEESSYELEDNTKPKMPKSMLYVPIMMNEKVLGIMGTQSCLRNQYETHHVDMLQSIANYTAIALHNNKMHQQMLAAEKRESKRIEKQKSLAEAANRAKSQFLATMSHEIRTPMNGVIGMVELLRATKLQDTQRHYVDIISRSGKTLLNIINDVLDYSKIEAGKMQLESVDFSLHHLIEDCTNLFEVTANEKSICFIGNLSPAVPALLVGDPTRLTQLLINLLGNAFKFTEGGTVALNIELVEAYSKKEVKLRFSVRDTGIGISEEAQEKLFDSFNQSDSSTTRKYGGTGLGLAISKQLVQLMHGEIGVDSQPEQGADFWFTAKLKVADNQPKSKSQLNSENSSEKKNILLISDNLIFYENLKSYMSHFHVVVNRQKHIEGNELAEDWMKEQFKAFECVVVDREILGKLSSESIEIFTQLIESMQVKLILFGTFFERENLTQVFLKIQNLSLRNPINFAEIKYVLEQPILSFSRSEYSEFGQYEERDLSGSPNKGIEKELRELPDLNHLKILVAEDNAINQTVIKSMLEKLGIDAVIVENGVMAVEAVKSVNEAFDVIFMDCEMPEMDGFESTRIIRQYEAQSNQSATTIIALTAHTMQEHKTAVYEAGMDYHLAKPVTLANLIGALKNMELA</sequence>
<evidence type="ECO:0000256" key="7">
    <source>
        <dbReference type="ARBA" id="ARBA00022840"/>
    </source>
</evidence>
<name>A0A545UGB4_9GAMM</name>
<dbReference type="PROSITE" id="PS50110">
    <property type="entry name" value="RESPONSE_REGULATORY"/>
    <property type="match status" value="1"/>
</dbReference>
<dbReference type="SMART" id="SM00448">
    <property type="entry name" value="REC"/>
    <property type="match status" value="1"/>
</dbReference>
<dbReference type="PROSITE" id="PS50109">
    <property type="entry name" value="HIS_KIN"/>
    <property type="match status" value="1"/>
</dbReference>
<evidence type="ECO:0000256" key="4">
    <source>
        <dbReference type="ARBA" id="ARBA00022679"/>
    </source>
</evidence>
<dbReference type="PANTHER" id="PTHR45339">
    <property type="entry name" value="HYBRID SIGNAL TRANSDUCTION HISTIDINE KINASE J"/>
    <property type="match status" value="1"/>
</dbReference>
<evidence type="ECO:0000256" key="9">
    <source>
        <dbReference type="ARBA" id="ARBA00064003"/>
    </source>
</evidence>
<protein>
    <recommendedName>
        <fullName evidence="10">Sensory/regulatory protein RpfC</fullName>
        <ecNumber evidence="2">2.7.13.3</ecNumber>
    </recommendedName>
</protein>
<dbReference type="OrthoDB" id="176203at2"/>
<dbReference type="SUPFAM" id="SSF52172">
    <property type="entry name" value="CheY-like"/>
    <property type="match status" value="1"/>
</dbReference>
<dbReference type="SUPFAM" id="SSF50998">
    <property type="entry name" value="Quinoprotein alcohol dehydrogenase-like"/>
    <property type="match status" value="1"/>
</dbReference>
<feature type="domain" description="Histidine kinase" evidence="14">
    <location>
        <begin position="1017"/>
        <end position="1239"/>
    </location>
</feature>
<evidence type="ECO:0000313" key="16">
    <source>
        <dbReference type="EMBL" id="TQV88475.1"/>
    </source>
</evidence>
<dbReference type="InterPro" id="IPR015943">
    <property type="entry name" value="WD40/YVTN_repeat-like_dom_sf"/>
</dbReference>
<evidence type="ECO:0000313" key="17">
    <source>
        <dbReference type="Proteomes" id="UP000315439"/>
    </source>
</evidence>
<dbReference type="RefSeq" id="WP_142892983.1">
    <property type="nucleotide sequence ID" value="NZ_ML660162.1"/>
</dbReference>
<comment type="caution">
    <text evidence="16">The sequence shown here is derived from an EMBL/GenBank/DDBJ whole genome shotgun (WGS) entry which is preliminary data.</text>
</comment>
<dbReference type="InterPro" id="IPR011006">
    <property type="entry name" value="CheY-like_superfamily"/>
</dbReference>
<dbReference type="InterPro" id="IPR011123">
    <property type="entry name" value="Y_Y_Y"/>
</dbReference>
<dbReference type="SUPFAM" id="SSF55874">
    <property type="entry name" value="ATPase domain of HSP90 chaperone/DNA topoisomerase II/histidine kinase"/>
    <property type="match status" value="1"/>
</dbReference>
<keyword evidence="8" id="KW-0902">Two-component regulatory system</keyword>
<proteinExistence type="predicted"/>
<dbReference type="Pfam" id="PF00512">
    <property type="entry name" value="HisKA"/>
    <property type="match status" value="1"/>
</dbReference>
<dbReference type="CDD" id="cd16922">
    <property type="entry name" value="HATPase_EvgS-ArcB-TorS-like"/>
    <property type="match status" value="1"/>
</dbReference>
<evidence type="ECO:0000256" key="5">
    <source>
        <dbReference type="ARBA" id="ARBA00022741"/>
    </source>
</evidence>
<keyword evidence="6" id="KW-0418">Kinase</keyword>
<evidence type="ECO:0000256" key="8">
    <source>
        <dbReference type="ARBA" id="ARBA00023012"/>
    </source>
</evidence>
<evidence type="ECO:0000256" key="3">
    <source>
        <dbReference type="ARBA" id="ARBA00022553"/>
    </source>
</evidence>
<keyword evidence="12" id="KW-0175">Coiled coil</keyword>
<dbReference type="SUPFAM" id="SSF47384">
    <property type="entry name" value="Homodimeric domain of signal transducing histidine kinase"/>
    <property type="match status" value="1"/>
</dbReference>
<dbReference type="Gene3D" id="3.30.565.10">
    <property type="entry name" value="Histidine kinase-like ATPase, C-terminal domain"/>
    <property type="match status" value="1"/>
</dbReference>
<dbReference type="Gene3D" id="2.130.10.10">
    <property type="entry name" value="YVTN repeat-like/Quinoprotein amine dehydrogenase"/>
    <property type="match status" value="2"/>
</dbReference>
<dbReference type="Proteomes" id="UP000315439">
    <property type="component" value="Unassembled WGS sequence"/>
</dbReference>
<comment type="catalytic activity">
    <reaction evidence="1">
        <text>ATP + protein L-histidine = ADP + protein N-phospho-L-histidine.</text>
        <dbReference type="EC" id="2.7.13.3"/>
    </reaction>
</comment>
<dbReference type="Gene3D" id="2.60.40.10">
    <property type="entry name" value="Immunoglobulins"/>
    <property type="match status" value="1"/>
</dbReference>
<dbReference type="Pfam" id="PF13185">
    <property type="entry name" value="GAF_2"/>
    <property type="match status" value="1"/>
</dbReference>
<evidence type="ECO:0000256" key="2">
    <source>
        <dbReference type="ARBA" id="ARBA00012438"/>
    </source>
</evidence>
<feature type="chain" id="PRO_5022093417" description="Sensory/regulatory protein RpfC" evidence="13">
    <location>
        <begin position="21"/>
        <end position="1545"/>
    </location>
</feature>
<dbReference type="Pfam" id="PF07494">
    <property type="entry name" value="Reg_prop"/>
    <property type="match status" value="1"/>
</dbReference>
<gene>
    <name evidence="16" type="ORF">FLL46_08095</name>
</gene>
<evidence type="ECO:0000256" key="10">
    <source>
        <dbReference type="ARBA" id="ARBA00068150"/>
    </source>
</evidence>
<evidence type="ECO:0000256" key="12">
    <source>
        <dbReference type="SAM" id="Coils"/>
    </source>
</evidence>
<dbReference type="SMART" id="SM00387">
    <property type="entry name" value="HATPase_c"/>
    <property type="match status" value="1"/>
</dbReference>
<dbReference type="SMART" id="SM00065">
    <property type="entry name" value="GAF"/>
    <property type="match status" value="1"/>
</dbReference>
<dbReference type="InterPro" id="IPR003594">
    <property type="entry name" value="HATPase_dom"/>
</dbReference>
<evidence type="ECO:0000256" key="13">
    <source>
        <dbReference type="SAM" id="SignalP"/>
    </source>
</evidence>
<dbReference type="InterPro" id="IPR004358">
    <property type="entry name" value="Sig_transdc_His_kin-like_C"/>
</dbReference>
<dbReference type="CDD" id="cd00082">
    <property type="entry name" value="HisKA"/>
    <property type="match status" value="1"/>
</dbReference>
<dbReference type="Gene3D" id="3.30.450.40">
    <property type="match status" value="1"/>
</dbReference>
<keyword evidence="5" id="KW-0547">Nucleotide-binding</keyword>
<evidence type="ECO:0000256" key="1">
    <source>
        <dbReference type="ARBA" id="ARBA00000085"/>
    </source>
</evidence>
<dbReference type="Pfam" id="PF02518">
    <property type="entry name" value="HATPase_c"/>
    <property type="match status" value="1"/>
</dbReference>
<dbReference type="Gene3D" id="1.10.287.130">
    <property type="match status" value="1"/>
</dbReference>
<keyword evidence="7" id="KW-0067">ATP-binding</keyword>
<dbReference type="InterPro" id="IPR011047">
    <property type="entry name" value="Quinoprotein_ADH-like_sf"/>
</dbReference>
<feature type="signal peptide" evidence="13">
    <location>
        <begin position="1"/>
        <end position="20"/>
    </location>
</feature>
<dbReference type="InterPro" id="IPR005467">
    <property type="entry name" value="His_kinase_dom"/>
</dbReference>
<dbReference type="Gene3D" id="3.40.50.2300">
    <property type="match status" value="1"/>
</dbReference>